<dbReference type="CDD" id="cd00268">
    <property type="entry name" value="DEADc"/>
    <property type="match status" value="1"/>
</dbReference>
<dbReference type="GO" id="GO:0004386">
    <property type="term" value="F:helicase activity"/>
    <property type="evidence" value="ECO:0007669"/>
    <property type="project" value="UniProtKB-KW"/>
</dbReference>
<dbReference type="Pfam" id="PF00271">
    <property type="entry name" value="Helicase_C"/>
    <property type="match status" value="1"/>
</dbReference>
<protein>
    <submittedName>
        <fullName evidence="12">DEAD/DEAH box helicase</fullName>
    </submittedName>
</protein>
<dbReference type="PROSITE" id="PS51194">
    <property type="entry name" value="HELICASE_CTER"/>
    <property type="match status" value="1"/>
</dbReference>
<organism evidence="12 13">
    <name type="scientific">Terrimonas ginsenosidimutans</name>
    <dbReference type="NCBI Taxonomy" id="2908004"/>
    <lineage>
        <taxon>Bacteria</taxon>
        <taxon>Pseudomonadati</taxon>
        <taxon>Bacteroidota</taxon>
        <taxon>Chitinophagia</taxon>
        <taxon>Chitinophagales</taxon>
        <taxon>Chitinophagaceae</taxon>
        <taxon>Terrimonas</taxon>
    </lineage>
</organism>
<feature type="region of interest" description="Disordered" evidence="8">
    <location>
        <begin position="391"/>
        <end position="426"/>
    </location>
</feature>
<evidence type="ECO:0000256" key="6">
    <source>
        <dbReference type="PROSITE-ProRule" id="PRU00552"/>
    </source>
</evidence>
<comment type="caution">
    <text evidence="12">The sequence shown here is derived from an EMBL/GenBank/DDBJ whole genome shotgun (WGS) entry which is preliminary data.</text>
</comment>
<dbReference type="InterPro" id="IPR001650">
    <property type="entry name" value="Helicase_C-like"/>
</dbReference>
<evidence type="ECO:0000256" key="8">
    <source>
        <dbReference type="SAM" id="MobiDB-lite"/>
    </source>
</evidence>
<dbReference type="Pfam" id="PF00270">
    <property type="entry name" value="DEAD"/>
    <property type="match status" value="1"/>
</dbReference>
<dbReference type="InterPro" id="IPR011545">
    <property type="entry name" value="DEAD/DEAH_box_helicase_dom"/>
</dbReference>
<dbReference type="RefSeq" id="WP_237875144.1">
    <property type="nucleotide sequence ID" value="NZ_JAKLTR010000014.1"/>
</dbReference>
<sequence>MSFNDLSLIEPILTALSEEGYTTPTPIQQQAIPSVLARKDLLGCAQTGTGKTAAFSLPLLQLMHEEQKAERASGRGAQRRIRALILTPTRELAIQIEQSLKAYGRHLDLRHLVIFGGVSQYHQVGALRQGVDILVATPGRLLDLMNQRFISLQDISYFILDEADRMLDMGFVHDVRRIISKLPAKRQTLFFSATMPPEIQQLANILLQQPVKVEVTPVSSTAETIQQHLYYVEKQNKRPLLAHILQDESIKTALVFSRTKHGADKIARELAKAGIRAEAIHGNKSQNARQAALHNFKTRRTRILVATDIAARGIDIDELTHVINYDLPNVPETYVHRIGRTGRAGANGIAFSFCDYEEKIYLKDIQKLIGKAVPVVKDHLYDVPLMHGVSQPAAGSSTGGSSSSSYGSRRSGGKKSGSRSFTQQRA</sequence>
<keyword evidence="2 7" id="KW-0378">Hydrolase</keyword>
<keyword evidence="13" id="KW-1185">Reference proteome</keyword>
<evidence type="ECO:0000256" key="7">
    <source>
        <dbReference type="RuleBase" id="RU000492"/>
    </source>
</evidence>
<proteinExistence type="inferred from homology"/>
<feature type="domain" description="Helicase ATP-binding" evidence="9">
    <location>
        <begin position="32"/>
        <end position="213"/>
    </location>
</feature>
<evidence type="ECO:0000313" key="12">
    <source>
        <dbReference type="EMBL" id="MCG2616606.1"/>
    </source>
</evidence>
<dbReference type="Proteomes" id="UP001165367">
    <property type="component" value="Unassembled WGS sequence"/>
</dbReference>
<accession>A0ABS9KWB2</accession>
<gene>
    <name evidence="12" type="ORF">LZZ85_20065</name>
</gene>
<dbReference type="InterPro" id="IPR027417">
    <property type="entry name" value="P-loop_NTPase"/>
</dbReference>
<feature type="compositionally biased region" description="Low complexity" evidence="8">
    <location>
        <begin position="395"/>
        <end position="409"/>
    </location>
</feature>
<dbReference type="SMART" id="SM00490">
    <property type="entry name" value="HELICc"/>
    <property type="match status" value="1"/>
</dbReference>
<name>A0ABS9KWB2_9BACT</name>
<evidence type="ECO:0000259" key="10">
    <source>
        <dbReference type="PROSITE" id="PS51194"/>
    </source>
</evidence>
<keyword evidence="1 7" id="KW-0547">Nucleotide-binding</keyword>
<comment type="similarity">
    <text evidence="5 7">Belongs to the DEAD box helicase family.</text>
</comment>
<dbReference type="PANTHER" id="PTHR47959:SF13">
    <property type="entry name" value="ATP-DEPENDENT RNA HELICASE RHLE"/>
    <property type="match status" value="1"/>
</dbReference>
<dbReference type="SUPFAM" id="SSF52540">
    <property type="entry name" value="P-loop containing nucleoside triphosphate hydrolases"/>
    <property type="match status" value="1"/>
</dbReference>
<dbReference type="PROSITE" id="PS51192">
    <property type="entry name" value="HELICASE_ATP_BIND_1"/>
    <property type="match status" value="1"/>
</dbReference>
<dbReference type="PROSITE" id="PS00039">
    <property type="entry name" value="DEAD_ATP_HELICASE"/>
    <property type="match status" value="1"/>
</dbReference>
<evidence type="ECO:0000256" key="3">
    <source>
        <dbReference type="ARBA" id="ARBA00022806"/>
    </source>
</evidence>
<dbReference type="Gene3D" id="3.40.50.300">
    <property type="entry name" value="P-loop containing nucleotide triphosphate hydrolases"/>
    <property type="match status" value="2"/>
</dbReference>
<dbReference type="SMART" id="SM00487">
    <property type="entry name" value="DEXDc"/>
    <property type="match status" value="1"/>
</dbReference>
<dbReference type="PROSITE" id="PS51195">
    <property type="entry name" value="Q_MOTIF"/>
    <property type="match status" value="1"/>
</dbReference>
<dbReference type="InterPro" id="IPR014001">
    <property type="entry name" value="Helicase_ATP-bd"/>
</dbReference>
<dbReference type="InterPro" id="IPR014014">
    <property type="entry name" value="RNA_helicase_DEAD_Q_motif"/>
</dbReference>
<keyword evidence="3 7" id="KW-0347">Helicase</keyword>
<evidence type="ECO:0000256" key="2">
    <source>
        <dbReference type="ARBA" id="ARBA00022801"/>
    </source>
</evidence>
<feature type="domain" description="DEAD-box RNA helicase Q" evidence="11">
    <location>
        <begin position="1"/>
        <end position="29"/>
    </location>
</feature>
<evidence type="ECO:0000256" key="1">
    <source>
        <dbReference type="ARBA" id="ARBA00022741"/>
    </source>
</evidence>
<reference evidence="12" key="1">
    <citation type="submission" date="2022-01" db="EMBL/GenBank/DDBJ databases">
        <authorList>
            <person name="Jo J.-H."/>
            <person name="Im W.-T."/>
        </authorList>
    </citation>
    <scope>NUCLEOTIDE SEQUENCE</scope>
    <source>
        <strain evidence="12">NA20</strain>
    </source>
</reference>
<evidence type="ECO:0000259" key="11">
    <source>
        <dbReference type="PROSITE" id="PS51195"/>
    </source>
</evidence>
<evidence type="ECO:0000256" key="4">
    <source>
        <dbReference type="ARBA" id="ARBA00022840"/>
    </source>
</evidence>
<evidence type="ECO:0000256" key="5">
    <source>
        <dbReference type="ARBA" id="ARBA00038437"/>
    </source>
</evidence>
<feature type="domain" description="Helicase C-terminal" evidence="10">
    <location>
        <begin position="224"/>
        <end position="384"/>
    </location>
</feature>
<evidence type="ECO:0000313" key="13">
    <source>
        <dbReference type="Proteomes" id="UP001165367"/>
    </source>
</evidence>
<dbReference type="EMBL" id="JAKLTR010000014">
    <property type="protein sequence ID" value="MCG2616606.1"/>
    <property type="molecule type" value="Genomic_DNA"/>
</dbReference>
<keyword evidence="4 7" id="KW-0067">ATP-binding</keyword>
<feature type="short sequence motif" description="Q motif" evidence="6">
    <location>
        <begin position="1"/>
        <end position="29"/>
    </location>
</feature>
<dbReference type="CDD" id="cd18787">
    <property type="entry name" value="SF2_C_DEAD"/>
    <property type="match status" value="1"/>
</dbReference>
<evidence type="ECO:0000259" key="9">
    <source>
        <dbReference type="PROSITE" id="PS51192"/>
    </source>
</evidence>
<dbReference type="InterPro" id="IPR050079">
    <property type="entry name" value="DEAD_box_RNA_helicase"/>
</dbReference>
<dbReference type="InterPro" id="IPR000629">
    <property type="entry name" value="RNA-helicase_DEAD-box_CS"/>
</dbReference>
<dbReference type="PANTHER" id="PTHR47959">
    <property type="entry name" value="ATP-DEPENDENT RNA HELICASE RHLE-RELATED"/>
    <property type="match status" value="1"/>
</dbReference>
<dbReference type="InterPro" id="IPR044742">
    <property type="entry name" value="DEAD/DEAH_RhlB"/>
</dbReference>